<accession>A0A402D0T1</accession>
<dbReference type="EMBL" id="AP025739">
    <property type="protein sequence ID" value="BDI33495.1"/>
    <property type="molecule type" value="Genomic_DNA"/>
</dbReference>
<organism evidence="1 2">
    <name type="scientific">Capsulimonas corticalis</name>
    <dbReference type="NCBI Taxonomy" id="2219043"/>
    <lineage>
        <taxon>Bacteria</taxon>
        <taxon>Bacillati</taxon>
        <taxon>Armatimonadota</taxon>
        <taxon>Armatimonadia</taxon>
        <taxon>Capsulimonadales</taxon>
        <taxon>Capsulimonadaceae</taxon>
        <taxon>Capsulimonas</taxon>
    </lineage>
</organism>
<dbReference type="Proteomes" id="UP000287394">
    <property type="component" value="Chromosome"/>
</dbReference>
<keyword evidence="2" id="KW-1185">Reference proteome</keyword>
<dbReference type="AlphaFoldDB" id="A0A402D0T1"/>
<protein>
    <submittedName>
        <fullName evidence="1">Uncharacterized protein</fullName>
    </submittedName>
</protein>
<evidence type="ECO:0000313" key="2">
    <source>
        <dbReference type="Proteomes" id="UP000287394"/>
    </source>
</evidence>
<sequence>MGQEVEIVWKDTAEECYRLGARLGEREIKKKLLVKPIVYQRIEEAEFREIMGNLARTGILDLEREEKQCTTGHVEIWLAACFADGQSVLSHIPGGVAHGGQTSEVLALVREAWPELYPKKKVRIRGWKARQEAKAHDE</sequence>
<proteinExistence type="predicted"/>
<name>A0A402D0T1_9BACT</name>
<gene>
    <name evidence="1" type="ORF">CCAX7_55460</name>
</gene>
<dbReference type="RefSeq" id="WP_119323172.1">
    <property type="nucleotide sequence ID" value="NZ_AP025739.1"/>
</dbReference>
<reference evidence="1 2" key="1">
    <citation type="journal article" date="2019" name="Int. J. Syst. Evol. Microbiol.">
        <title>Capsulimonas corticalis gen. nov., sp. nov., an aerobic capsulated bacterium, of a novel bacterial order, Capsulimonadales ord. nov., of the class Armatimonadia of the phylum Armatimonadetes.</title>
        <authorList>
            <person name="Li J."/>
            <person name="Kudo C."/>
            <person name="Tonouchi A."/>
        </authorList>
    </citation>
    <scope>NUCLEOTIDE SEQUENCE [LARGE SCALE GENOMIC DNA]</scope>
    <source>
        <strain evidence="1 2">AX-7</strain>
    </source>
</reference>
<evidence type="ECO:0000313" key="1">
    <source>
        <dbReference type="EMBL" id="BDI33495.1"/>
    </source>
</evidence>
<dbReference type="KEGG" id="ccot:CCAX7_55460"/>